<evidence type="ECO:0000313" key="3">
    <source>
        <dbReference type="Proteomes" id="UP001054837"/>
    </source>
</evidence>
<feature type="region of interest" description="Disordered" evidence="1">
    <location>
        <begin position="57"/>
        <end position="79"/>
    </location>
</feature>
<proteinExistence type="predicted"/>
<organism evidence="2 3">
    <name type="scientific">Caerostris darwini</name>
    <dbReference type="NCBI Taxonomy" id="1538125"/>
    <lineage>
        <taxon>Eukaryota</taxon>
        <taxon>Metazoa</taxon>
        <taxon>Ecdysozoa</taxon>
        <taxon>Arthropoda</taxon>
        <taxon>Chelicerata</taxon>
        <taxon>Arachnida</taxon>
        <taxon>Araneae</taxon>
        <taxon>Araneomorphae</taxon>
        <taxon>Entelegynae</taxon>
        <taxon>Araneoidea</taxon>
        <taxon>Araneidae</taxon>
        <taxon>Caerostris</taxon>
    </lineage>
</organism>
<feature type="region of interest" description="Disordered" evidence="1">
    <location>
        <begin position="119"/>
        <end position="169"/>
    </location>
</feature>
<protein>
    <submittedName>
        <fullName evidence="2">Uncharacterized protein</fullName>
    </submittedName>
</protein>
<evidence type="ECO:0000256" key="1">
    <source>
        <dbReference type="SAM" id="MobiDB-lite"/>
    </source>
</evidence>
<evidence type="ECO:0000313" key="2">
    <source>
        <dbReference type="EMBL" id="GIY77203.1"/>
    </source>
</evidence>
<dbReference type="EMBL" id="BPLQ01014084">
    <property type="protein sequence ID" value="GIY77203.1"/>
    <property type="molecule type" value="Genomic_DNA"/>
</dbReference>
<dbReference type="Proteomes" id="UP001054837">
    <property type="component" value="Unassembled WGS sequence"/>
</dbReference>
<comment type="caution">
    <text evidence="2">The sequence shown here is derived from an EMBL/GenBank/DDBJ whole genome shotgun (WGS) entry which is preliminary data.</text>
</comment>
<sequence length="169" mass="18851">MCTGGMFHFLDVHGSVPEKRILYGPFHFVAYRPQSTDSSWFGVTISGVSERKYATLLKPPTTRHNNNNPKGKQPQSRTSRERLPFIDLSHSHCNNSNKQTNKNRTISAPSLFVYGAWPSPDTLENRKRNGGSKTPSQFSAGHHPGRAEVAPDSSRLPSMCPRSDLAMAW</sequence>
<dbReference type="AlphaFoldDB" id="A0AAV4W4M3"/>
<feature type="compositionally biased region" description="Polar residues" evidence="1">
    <location>
        <begin position="62"/>
        <end position="77"/>
    </location>
</feature>
<gene>
    <name evidence="2" type="ORF">CDAR_198561</name>
</gene>
<keyword evidence="3" id="KW-1185">Reference proteome</keyword>
<accession>A0AAV4W4M3</accession>
<reference evidence="2 3" key="1">
    <citation type="submission" date="2021-06" db="EMBL/GenBank/DDBJ databases">
        <title>Caerostris darwini draft genome.</title>
        <authorList>
            <person name="Kono N."/>
            <person name="Arakawa K."/>
        </authorList>
    </citation>
    <scope>NUCLEOTIDE SEQUENCE [LARGE SCALE GENOMIC DNA]</scope>
</reference>
<name>A0AAV4W4M3_9ARAC</name>